<evidence type="ECO:0000256" key="3">
    <source>
        <dbReference type="ARBA" id="ARBA00023155"/>
    </source>
</evidence>
<dbReference type="Gene3D" id="1.10.10.60">
    <property type="entry name" value="Homeodomain-like"/>
    <property type="match status" value="1"/>
</dbReference>
<feature type="region of interest" description="Disordered" evidence="7">
    <location>
        <begin position="1"/>
        <end position="39"/>
    </location>
</feature>
<dbReference type="PANTHER" id="PTHR24339">
    <property type="entry name" value="HOMEOBOX PROTEIN EMX-RELATED"/>
    <property type="match status" value="1"/>
</dbReference>
<organism evidence="9 10">
    <name type="scientific">Pocillopora damicornis</name>
    <name type="common">Cauliflower coral</name>
    <name type="synonym">Millepora damicornis</name>
    <dbReference type="NCBI Taxonomy" id="46731"/>
    <lineage>
        <taxon>Eukaryota</taxon>
        <taxon>Metazoa</taxon>
        <taxon>Cnidaria</taxon>
        <taxon>Anthozoa</taxon>
        <taxon>Hexacorallia</taxon>
        <taxon>Scleractinia</taxon>
        <taxon>Astrocoeniina</taxon>
        <taxon>Pocilloporidae</taxon>
        <taxon>Pocillopora</taxon>
    </lineage>
</organism>
<dbReference type="EMBL" id="RCHS01002616">
    <property type="protein sequence ID" value="RMX46641.1"/>
    <property type="molecule type" value="Genomic_DNA"/>
</dbReference>
<evidence type="ECO:0000256" key="6">
    <source>
        <dbReference type="RuleBase" id="RU000682"/>
    </source>
</evidence>
<dbReference type="Proteomes" id="UP000275408">
    <property type="component" value="Unassembled WGS sequence"/>
</dbReference>
<feature type="compositionally biased region" description="Polar residues" evidence="7">
    <location>
        <begin position="1"/>
        <end position="16"/>
    </location>
</feature>
<keyword evidence="4 5" id="KW-0539">Nucleus</keyword>
<keyword evidence="3 5" id="KW-0371">Homeobox</keyword>
<dbReference type="PRINTS" id="PR00024">
    <property type="entry name" value="HOMEOBOX"/>
</dbReference>
<dbReference type="InterPro" id="IPR001356">
    <property type="entry name" value="HD"/>
</dbReference>
<proteinExistence type="predicted"/>
<sequence>MQESSASESIPTSATHQTREENKPRRSPPPLVSMDGTRRDSLVGLQRLVYSSQIFTHSRTSHEDPRPVANIGENVVEVKPGPRSAHSQTRPSLPSPKPKRSRTSFTPTQLERLEEEFSVDMYVVGLKRMKLANELNLSERQVKVWFQNRRMKYKRERAKSRSDGGKLN</sequence>
<evidence type="ECO:0000256" key="5">
    <source>
        <dbReference type="PROSITE-ProRule" id="PRU00108"/>
    </source>
</evidence>
<gene>
    <name evidence="9" type="ORF">pdam_00012429</name>
</gene>
<dbReference type="GO" id="GO:0000978">
    <property type="term" value="F:RNA polymerase II cis-regulatory region sequence-specific DNA binding"/>
    <property type="evidence" value="ECO:0007669"/>
    <property type="project" value="TreeGrafter"/>
</dbReference>
<evidence type="ECO:0000313" key="10">
    <source>
        <dbReference type="Proteomes" id="UP000275408"/>
    </source>
</evidence>
<feature type="region of interest" description="Disordered" evidence="7">
    <location>
        <begin position="53"/>
        <end position="109"/>
    </location>
</feature>
<dbReference type="OMA" id="SHEDPRP"/>
<dbReference type="OrthoDB" id="5981595at2759"/>
<dbReference type="InterPro" id="IPR050877">
    <property type="entry name" value="EMX-VAX-Noto_Homeobox_TFs"/>
</dbReference>
<dbReference type="PROSITE" id="PS00027">
    <property type="entry name" value="HOMEOBOX_1"/>
    <property type="match status" value="1"/>
</dbReference>
<feature type="domain" description="Homeobox" evidence="8">
    <location>
        <begin position="96"/>
        <end position="156"/>
    </location>
</feature>
<dbReference type="InterPro" id="IPR009057">
    <property type="entry name" value="Homeodomain-like_sf"/>
</dbReference>
<comment type="caution">
    <text evidence="9">The sequence shown here is derived from an EMBL/GenBank/DDBJ whole genome shotgun (WGS) entry which is preliminary data.</text>
</comment>
<dbReference type="SMART" id="SM00389">
    <property type="entry name" value="HOX"/>
    <property type="match status" value="1"/>
</dbReference>
<dbReference type="PROSITE" id="PS50071">
    <property type="entry name" value="HOMEOBOX_2"/>
    <property type="match status" value="1"/>
</dbReference>
<evidence type="ECO:0000259" key="8">
    <source>
        <dbReference type="PROSITE" id="PS50071"/>
    </source>
</evidence>
<protein>
    <recommendedName>
        <fullName evidence="8">Homeobox domain-containing protein</fullName>
    </recommendedName>
</protein>
<evidence type="ECO:0000256" key="4">
    <source>
        <dbReference type="ARBA" id="ARBA00023242"/>
    </source>
</evidence>
<reference evidence="9 10" key="1">
    <citation type="journal article" date="2018" name="Sci. Rep.">
        <title>Comparative analysis of the Pocillopora damicornis genome highlights role of immune system in coral evolution.</title>
        <authorList>
            <person name="Cunning R."/>
            <person name="Bay R.A."/>
            <person name="Gillette P."/>
            <person name="Baker A.C."/>
            <person name="Traylor-Knowles N."/>
        </authorList>
    </citation>
    <scope>NUCLEOTIDE SEQUENCE [LARGE SCALE GENOMIC DNA]</scope>
    <source>
        <strain evidence="9">RSMAS</strain>
        <tissue evidence="9">Whole animal</tissue>
    </source>
</reference>
<keyword evidence="2 5" id="KW-0238">DNA-binding</keyword>
<comment type="subcellular location">
    <subcellularLocation>
        <location evidence="1 5 6">Nucleus</location>
    </subcellularLocation>
</comment>
<dbReference type="InterPro" id="IPR017970">
    <property type="entry name" value="Homeobox_CS"/>
</dbReference>
<dbReference type="AlphaFoldDB" id="A0A3M6TZ49"/>
<dbReference type="GO" id="GO:0005634">
    <property type="term" value="C:nucleus"/>
    <property type="evidence" value="ECO:0007669"/>
    <property type="project" value="UniProtKB-SubCell"/>
</dbReference>
<dbReference type="Pfam" id="PF00046">
    <property type="entry name" value="Homeodomain"/>
    <property type="match status" value="1"/>
</dbReference>
<evidence type="ECO:0000256" key="1">
    <source>
        <dbReference type="ARBA" id="ARBA00004123"/>
    </source>
</evidence>
<keyword evidence="10" id="KW-1185">Reference proteome</keyword>
<dbReference type="CDD" id="cd00086">
    <property type="entry name" value="homeodomain"/>
    <property type="match status" value="1"/>
</dbReference>
<dbReference type="GO" id="GO:0000981">
    <property type="term" value="F:DNA-binding transcription factor activity, RNA polymerase II-specific"/>
    <property type="evidence" value="ECO:0007669"/>
    <property type="project" value="InterPro"/>
</dbReference>
<evidence type="ECO:0000256" key="2">
    <source>
        <dbReference type="ARBA" id="ARBA00023125"/>
    </source>
</evidence>
<feature type="DNA-binding region" description="Homeobox" evidence="5">
    <location>
        <begin position="98"/>
        <end position="157"/>
    </location>
</feature>
<accession>A0A3M6TZ49</accession>
<evidence type="ECO:0000256" key="7">
    <source>
        <dbReference type="SAM" id="MobiDB-lite"/>
    </source>
</evidence>
<dbReference type="SUPFAM" id="SSF46689">
    <property type="entry name" value="Homeodomain-like"/>
    <property type="match status" value="1"/>
</dbReference>
<dbReference type="InterPro" id="IPR020479">
    <property type="entry name" value="HD_metazoa"/>
</dbReference>
<evidence type="ECO:0000313" key="9">
    <source>
        <dbReference type="EMBL" id="RMX46641.1"/>
    </source>
</evidence>
<name>A0A3M6TZ49_POCDA</name>
<dbReference type="PANTHER" id="PTHR24339:SF28">
    <property type="entry name" value="E5-RELATED"/>
    <property type="match status" value="1"/>
</dbReference>